<evidence type="ECO:0000256" key="1">
    <source>
        <dbReference type="ARBA" id="ARBA00022763"/>
    </source>
</evidence>
<dbReference type="InterPro" id="IPR050356">
    <property type="entry name" value="SulA_CellDiv_inhibitor"/>
</dbReference>
<protein>
    <submittedName>
        <fullName evidence="4">DNA polymerase Y family protein</fullName>
    </submittedName>
</protein>
<proteinExistence type="predicted"/>
<evidence type="ECO:0000313" key="5">
    <source>
        <dbReference type="Proteomes" id="UP001562159"/>
    </source>
</evidence>
<feature type="region of interest" description="Disordered" evidence="2">
    <location>
        <begin position="372"/>
        <end position="408"/>
    </location>
</feature>
<dbReference type="Proteomes" id="UP001562159">
    <property type="component" value="Unassembled WGS sequence"/>
</dbReference>
<evidence type="ECO:0000256" key="2">
    <source>
        <dbReference type="SAM" id="MobiDB-lite"/>
    </source>
</evidence>
<dbReference type="InterPro" id="IPR001126">
    <property type="entry name" value="UmuC"/>
</dbReference>
<dbReference type="SUPFAM" id="SSF56672">
    <property type="entry name" value="DNA/RNA polymerases"/>
    <property type="match status" value="1"/>
</dbReference>
<dbReference type="EMBL" id="JBGBPY010000001">
    <property type="protein sequence ID" value="MEY2180825.1"/>
    <property type="molecule type" value="Genomic_DNA"/>
</dbReference>
<dbReference type="PANTHER" id="PTHR35369:SF2">
    <property type="entry name" value="BLR3025 PROTEIN"/>
    <property type="match status" value="1"/>
</dbReference>
<dbReference type="InterPro" id="IPR043502">
    <property type="entry name" value="DNA/RNA_pol_sf"/>
</dbReference>
<evidence type="ECO:0000259" key="3">
    <source>
        <dbReference type="Pfam" id="PF00817"/>
    </source>
</evidence>
<keyword evidence="5" id="KW-1185">Reference proteome</keyword>
<evidence type="ECO:0000313" key="4">
    <source>
        <dbReference type="EMBL" id="MEY2180825.1"/>
    </source>
</evidence>
<dbReference type="Pfam" id="PF00817">
    <property type="entry name" value="IMS"/>
    <property type="match status" value="1"/>
</dbReference>
<keyword evidence="1" id="KW-0227">DNA damage</keyword>
<name>A0ABV4AL26_9GAMM</name>
<comment type="caution">
    <text evidence="4">The sequence shown here is derived from an EMBL/GenBank/DDBJ whole genome shotgun (WGS) entry which is preliminary data.</text>
</comment>
<dbReference type="CDD" id="cd03468">
    <property type="entry name" value="PolY_like"/>
    <property type="match status" value="1"/>
</dbReference>
<sequence length="475" mass="52414">MRWACILLPQLALDGVLRRCADPDAPRVLVGGSAQRRMLHAVSPAARALGLRRGMALTAAQALAHGFATDAYRPEDEARWHRFLAGWAYGFSSQVSLQFPHALMLEIQGSLGLFGPWPRFEARLREELTALGFRHRIVAAPHPLAARVLANGHDGLAIDGDAPLRHALGQLPIQRAGFAPEVATAFARMGLRTLRQVWALPRDGLARRFPAEVLRHLDALLGERDVALESYRPPDRFDPRIELGHEVESSQALLFPLKRLTADLAAFLAGRDGGVQCFVLQLEHDHDARTRVPVGLLAPERDAALLFELARGRLEQVQLPAPVRAIALCADELPPFVPVHRELFDPRPQQAMPWEQLRERLRARLGEDAVHGVQVQADHRPECASISPPDVPTRREAPSPGAAAGPRPGWLLAKPVPLRGPMPQLLAGPERIESGWWDGGDVRRDYYRARLATGQCAWVFRPIGGGGFMLHGWFA</sequence>
<feature type="compositionally biased region" description="Low complexity" evidence="2">
    <location>
        <begin position="398"/>
        <end position="408"/>
    </location>
</feature>
<accession>A0ABV4AL26</accession>
<reference evidence="4 5" key="1">
    <citation type="submission" date="2024-07" db="EMBL/GenBank/DDBJ databases">
        <title>Molecular mechanisms and environmental adaptations of flagellar loss and biofilm growth of Rhodanobacter under environmental stress.</title>
        <authorList>
            <person name="Chen M."/>
        </authorList>
    </citation>
    <scope>NUCLEOTIDE SEQUENCE [LARGE SCALE GENOMIC DNA]</scope>
    <source>
        <strain evidence="4 5">RS22</strain>
    </source>
</reference>
<dbReference type="PANTHER" id="PTHR35369">
    <property type="entry name" value="BLR3025 PROTEIN-RELATED"/>
    <property type="match status" value="1"/>
</dbReference>
<organism evidence="4 5">
    <name type="scientific">Rhodanobacter humi</name>
    <dbReference type="NCBI Taxonomy" id="1888173"/>
    <lineage>
        <taxon>Bacteria</taxon>
        <taxon>Pseudomonadati</taxon>
        <taxon>Pseudomonadota</taxon>
        <taxon>Gammaproteobacteria</taxon>
        <taxon>Lysobacterales</taxon>
        <taxon>Rhodanobacteraceae</taxon>
        <taxon>Rhodanobacter</taxon>
    </lineage>
</organism>
<feature type="domain" description="UmuC" evidence="3">
    <location>
        <begin position="28"/>
        <end position="150"/>
    </location>
</feature>
<gene>
    <name evidence="4" type="ORF">AB7878_00165</name>
</gene>